<name>A0ABW3CZ67_9FLAO</name>
<gene>
    <name evidence="5" type="ORF">ACFQ1M_06845</name>
</gene>
<evidence type="ECO:0000313" key="5">
    <source>
        <dbReference type="EMBL" id="MFD0861918.1"/>
    </source>
</evidence>
<dbReference type="Proteomes" id="UP001596978">
    <property type="component" value="Unassembled WGS sequence"/>
</dbReference>
<dbReference type="EMBL" id="JBHTJH010000004">
    <property type="protein sequence ID" value="MFD0861918.1"/>
    <property type="molecule type" value="Genomic_DNA"/>
</dbReference>
<dbReference type="SUPFAM" id="SSF51735">
    <property type="entry name" value="NAD(P)-binding Rossmann-fold domains"/>
    <property type="match status" value="1"/>
</dbReference>
<dbReference type="InterPro" id="IPR020904">
    <property type="entry name" value="Sc_DH/Rdtase_CS"/>
</dbReference>
<keyword evidence="3" id="KW-0520">NAD</keyword>
<dbReference type="PANTHER" id="PTHR24321:SF8">
    <property type="entry name" value="ESTRADIOL 17-BETA-DEHYDROGENASE 8-RELATED"/>
    <property type="match status" value="1"/>
</dbReference>
<comment type="caution">
    <text evidence="5">The sequence shown here is derived from an EMBL/GenBank/DDBJ whole genome shotgun (WGS) entry which is preliminary data.</text>
</comment>
<dbReference type="InterPro" id="IPR057326">
    <property type="entry name" value="KR_dom"/>
</dbReference>
<dbReference type="CDD" id="cd05233">
    <property type="entry name" value="SDR_c"/>
    <property type="match status" value="1"/>
</dbReference>
<dbReference type="PRINTS" id="PR00081">
    <property type="entry name" value="GDHRDH"/>
</dbReference>
<comment type="similarity">
    <text evidence="1">Belongs to the short-chain dehydrogenases/reductases (SDR) family.</text>
</comment>
<dbReference type="PRINTS" id="PR00080">
    <property type="entry name" value="SDRFAMILY"/>
</dbReference>
<feature type="domain" description="Ketoreductase" evidence="4">
    <location>
        <begin position="7"/>
        <end position="172"/>
    </location>
</feature>
<evidence type="ECO:0000256" key="2">
    <source>
        <dbReference type="ARBA" id="ARBA00023002"/>
    </source>
</evidence>
<dbReference type="Pfam" id="PF13561">
    <property type="entry name" value="adh_short_C2"/>
    <property type="match status" value="1"/>
</dbReference>
<evidence type="ECO:0000256" key="3">
    <source>
        <dbReference type="ARBA" id="ARBA00023027"/>
    </source>
</evidence>
<evidence type="ECO:0000256" key="1">
    <source>
        <dbReference type="ARBA" id="ARBA00006484"/>
    </source>
</evidence>
<dbReference type="InterPro" id="IPR002347">
    <property type="entry name" value="SDR_fam"/>
</dbReference>
<protein>
    <submittedName>
        <fullName evidence="5">Glucose 1-dehydrogenase</fullName>
        <ecNumber evidence="5">1.1.1.47</ecNumber>
    </submittedName>
</protein>
<dbReference type="SMART" id="SM00822">
    <property type="entry name" value="PKS_KR"/>
    <property type="match status" value="1"/>
</dbReference>
<evidence type="ECO:0000259" key="4">
    <source>
        <dbReference type="SMART" id="SM00822"/>
    </source>
</evidence>
<dbReference type="PANTHER" id="PTHR24321">
    <property type="entry name" value="DEHYDROGENASES, SHORT CHAIN"/>
    <property type="match status" value="1"/>
</dbReference>
<sequence length="249" mass="26433">MKRFENKVAIITGGTSGMGLVTAKLLLGEGAKVLITGRTQPKMDALDNDLSGNYKLLLADASSLKDNKRVVNTAVATFGKIDFLFLNAGIFEALPIGHLDETSFDRIYNINVKGPLFLVNEAVPHLNDGASILFNTSVSGVKGMPGVSIYGSSKAALRSMVRTLAAELAERNIRVNAVSPGPIETPLWEKTNLSEEQIEGFASGVSQQVPLGRFGKAEEVANTALFLLSDESSYITGSELAVDGGMAQV</sequence>
<proteinExistence type="inferred from homology"/>
<dbReference type="PROSITE" id="PS00061">
    <property type="entry name" value="ADH_SHORT"/>
    <property type="match status" value="1"/>
</dbReference>
<dbReference type="Gene3D" id="3.40.50.720">
    <property type="entry name" value="NAD(P)-binding Rossmann-like Domain"/>
    <property type="match status" value="1"/>
</dbReference>
<dbReference type="InterPro" id="IPR036291">
    <property type="entry name" value="NAD(P)-bd_dom_sf"/>
</dbReference>
<evidence type="ECO:0000313" key="6">
    <source>
        <dbReference type="Proteomes" id="UP001596978"/>
    </source>
</evidence>
<keyword evidence="2 5" id="KW-0560">Oxidoreductase</keyword>
<dbReference type="EC" id="1.1.1.47" evidence="5"/>
<keyword evidence="6" id="KW-1185">Reference proteome</keyword>
<dbReference type="NCBIfam" id="NF005559">
    <property type="entry name" value="PRK07231.1"/>
    <property type="match status" value="1"/>
</dbReference>
<dbReference type="RefSeq" id="WP_386405845.1">
    <property type="nucleotide sequence ID" value="NZ_JBHTJH010000004.1"/>
</dbReference>
<accession>A0ABW3CZ67</accession>
<dbReference type="GO" id="GO:0047936">
    <property type="term" value="F:glucose 1-dehydrogenase [NAD(P)+] activity"/>
    <property type="evidence" value="ECO:0007669"/>
    <property type="project" value="UniProtKB-EC"/>
</dbReference>
<organism evidence="5 6">
    <name type="scientific">Sungkyunkwania multivorans</name>
    <dbReference type="NCBI Taxonomy" id="1173618"/>
    <lineage>
        <taxon>Bacteria</taxon>
        <taxon>Pseudomonadati</taxon>
        <taxon>Bacteroidota</taxon>
        <taxon>Flavobacteriia</taxon>
        <taxon>Flavobacteriales</taxon>
        <taxon>Flavobacteriaceae</taxon>
        <taxon>Sungkyunkwania</taxon>
    </lineage>
</organism>
<reference evidence="6" key="1">
    <citation type="journal article" date="2019" name="Int. J. Syst. Evol. Microbiol.">
        <title>The Global Catalogue of Microorganisms (GCM) 10K type strain sequencing project: providing services to taxonomists for standard genome sequencing and annotation.</title>
        <authorList>
            <consortium name="The Broad Institute Genomics Platform"/>
            <consortium name="The Broad Institute Genome Sequencing Center for Infectious Disease"/>
            <person name="Wu L."/>
            <person name="Ma J."/>
        </authorList>
    </citation>
    <scope>NUCLEOTIDE SEQUENCE [LARGE SCALE GENOMIC DNA]</scope>
    <source>
        <strain evidence="6">CCUG 62952</strain>
    </source>
</reference>